<evidence type="ECO:0000313" key="4">
    <source>
        <dbReference type="Proteomes" id="UP000030907"/>
    </source>
</evidence>
<name>A0A0A7PLS3_9SPHN</name>
<dbReference type="HOGENOM" id="CLU_058643_0_2_5"/>
<dbReference type="Pfam" id="PF02525">
    <property type="entry name" value="Flavodoxin_2"/>
    <property type="match status" value="1"/>
</dbReference>
<dbReference type="GO" id="GO:0009055">
    <property type="term" value="F:electron transfer activity"/>
    <property type="evidence" value="ECO:0007669"/>
    <property type="project" value="TreeGrafter"/>
</dbReference>
<dbReference type="GO" id="GO:0010181">
    <property type="term" value="F:FMN binding"/>
    <property type="evidence" value="ECO:0007669"/>
    <property type="project" value="TreeGrafter"/>
</dbReference>
<feature type="domain" description="Flavodoxin-like fold" evidence="2">
    <location>
        <begin position="2"/>
        <end position="175"/>
    </location>
</feature>
<sequence>MSKTLILMFHPDPDKSVANAALARAAVEVEDVEVVDMAALFPDRRIDLMTDGAVEAQRLLGADRVVFQFPVQWYSVPSLMKDWIDAVFTRMFYVFAETEGDRLEGTPLMLAATVGNTPENYQPAGKIAISLEDIFTPLRATAIRAGMPWHPPHILYYANALDEAQLAAAGPDYRAALRAFIAATPATGIAAAAA</sequence>
<reference evidence="3 4" key="1">
    <citation type="journal article" date="2015" name="Int. J. Syst. Evol. Microbiol.">
        <title>Description of Sphingopyxis fribergensis sp. nov. - a soil bacterium with the ability to degrade styrene and phenylacetic acid.</title>
        <authorList>
            <person name="Oelschlagel M."/>
            <person name="Ruckert C."/>
            <person name="Kalinowski J."/>
            <person name="Schmidt G."/>
            <person name="Schlomann M."/>
            <person name="Tischler D."/>
        </authorList>
    </citation>
    <scope>NUCLEOTIDE SEQUENCE [LARGE SCALE GENOMIC DNA]</scope>
    <source>
        <strain evidence="3 4">Kp5.2</strain>
    </source>
</reference>
<dbReference type="STRING" id="1515612.SKP52_16395"/>
<dbReference type="InterPro" id="IPR003680">
    <property type="entry name" value="Flavodoxin_fold"/>
</dbReference>
<dbReference type="RefSeq" id="WP_039576411.1">
    <property type="nucleotide sequence ID" value="NZ_CP009122.1"/>
</dbReference>
<dbReference type="PANTHER" id="PTHR47307:SF1">
    <property type="entry name" value="GLUTATHIONE-REGULATED POTASSIUM-EFFLUX SYSTEM ANCILLARY PROTEIN KEFG"/>
    <property type="match status" value="1"/>
</dbReference>
<dbReference type="SUPFAM" id="SSF52218">
    <property type="entry name" value="Flavoproteins"/>
    <property type="match status" value="1"/>
</dbReference>
<evidence type="ECO:0000256" key="1">
    <source>
        <dbReference type="ARBA" id="ARBA00023002"/>
    </source>
</evidence>
<dbReference type="AlphaFoldDB" id="A0A0A7PLS3"/>
<keyword evidence="1" id="KW-0560">Oxidoreductase</keyword>
<proteinExistence type="predicted"/>
<dbReference type="OrthoDB" id="9798454at2"/>
<accession>A0A0A7PLS3</accession>
<gene>
    <name evidence="3" type="ORF">SKP52_16395</name>
</gene>
<dbReference type="InterPro" id="IPR046980">
    <property type="entry name" value="KefG/KefF"/>
</dbReference>
<keyword evidence="4" id="KW-1185">Reference proteome</keyword>
<protein>
    <submittedName>
        <fullName evidence="3">NAD(P)H dehydrogenase</fullName>
    </submittedName>
</protein>
<evidence type="ECO:0000313" key="3">
    <source>
        <dbReference type="EMBL" id="AJA10153.1"/>
    </source>
</evidence>
<dbReference type="GO" id="GO:0003955">
    <property type="term" value="F:NAD(P)H dehydrogenase (quinone) activity"/>
    <property type="evidence" value="ECO:0007669"/>
    <property type="project" value="TreeGrafter"/>
</dbReference>
<organism evidence="3 4">
    <name type="scientific">Sphingopyxis fribergensis</name>
    <dbReference type="NCBI Taxonomy" id="1515612"/>
    <lineage>
        <taxon>Bacteria</taxon>
        <taxon>Pseudomonadati</taxon>
        <taxon>Pseudomonadota</taxon>
        <taxon>Alphaproteobacteria</taxon>
        <taxon>Sphingomonadales</taxon>
        <taxon>Sphingomonadaceae</taxon>
        <taxon>Sphingopyxis</taxon>
    </lineage>
</organism>
<dbReference type="KEGG" id="sphk:SKP52_16395"/>
<evidence type="ECO:0000259" key="2">
    <source>
        <dbReference type="Pfam" id="PF02525"/>
    </source>
</evidence>
<dbReference type="EMBL" id="CP009122">
    <property type="protein sequence ID" value="AJA10153.1"/>
    <property type="molecule type" value="Genomic_DNA"/>
</dbReference>
<dbReference type="Gene3D" id="3.40.50.360">
    <property type="match status" value="1"/>
</dbReference>
<dbReference type="InterPro" id="IPR029039">
    <property type="entry name" value="Flavoprotein-like_sf"/>
</dbReference>
<dbReference type="Proteomes" id="UP000030907">
    <property type="component" value="Chromosome"/>
</dbReference>
<dbReference type="PANTHER" id="PTHR47307">
    <property type="entry name" value="GLUTATHIONE-REGULATED POTASSIUM-EFFLUX SYSTEM ANCILLARY PROTEIN KEFG"/>
    <property type="match status" value="1"/>
</dbReference>